<proteinExistence type="inferred from homology"/>
<feature type="binding site" evidence="9">
    <location>
        <position position="111"/>
    </location>
    <ligand>
        <name>L-histidine</name>
        <dbReference type="ChEBI" id="CHEBI:57595"/>
    </ligand>
</feature>
<keyword evidence="11" id="KW-0328">Glycosyltransferase</keyword>
<dbReference type="InterPro" id="IPR004516">
    <property type="entry name" value="HisRS/HisZ"/>
</dbReference>
<keyword evidence="8" id="KW-0368">Histidine biosynthesis</keyword>
<dbReference type="GO" id="GO:0006427">
    <property type="term" value="P:histidyl-tRNA aminoacylation"/>
    <property type="evidence" value="ECO:0007669"/>
    <property type="project" value="TreeGrafter"/>
</dbReference>
<evidence type="ECO:0000256" key="9">
    <source>
        <dbReference type="PIRSR" id="PIRSR001549-1"/>
    </source>
</evidence>
<dbReference type="InterPro" id="IPR004517">
    <property type="entry name" value="HisZ"/>
</dbReference>
<dbReference type="GO" id="GO:0140096">
    <property type="term" value="F:catalytic activity, acting on a protein"/>
    <property type="evidence" value="ECO:0007669"/>
    <property type="project" value="UniProtKB-ARBA"/>
</dbReference>
<dbReference type="EMBL" id="JACEIQ010000026">
    <property type="protein sequence ID" value="MBA4496219.1"/>
    <property type="molecule type" value="Genomic_DNA"/>
</dbReference>
<dbReference type="Gene3D" id="3.30.930.10">
    <property type="entry name" value="Bira Bifunctional Protein, Domain 2"/>
    <property type="match status" value="1"/>
</dbReference>
<dbReference type="SUPFAM" id="SSF55681">
    <property type="entry name" value="Class II aaRS and biotin synthetases"/>
    <property type="match status" value="1"/>
</dbReference>
<reference evidence="11 12" key="1">
    <citation type="submission" date="2020-07" db="EMBL/GenBank/DDBJ databases">
        <authorList>
            <person name="Feng H."/>
        </authorList>
    </citation>
    <scope>NUCLEOTIDE SEQUENCE [LARGE SCALE GENOMIC DNA]</scope>
    <source>
        <strain evidence="12">s-10</strain>
    </source>
</reference>
<feature type="domain" description="Aminoacyl-transfer RNA synthetases class-II family profile" evidence="10">
    <location>
        <begin position="24"/>
        <end position="340"/>
    </location>
</feature>
<comment type="subcellular location">
    <subcellularLocation>
        <location evidence="1 8">Cytoplasm</location>
    </subcellularLocation>
</comment>
<dbReference type="PIRSF" id="PIRSF001549">
    <property type="entry name" value="His-tRNA_synth"/>
    <property type="match status" value="1"/>
</dbReference>
<dbReference type="Pfam" id="PF13393">
    <property type="entry name" value="tRNA-synt_His"/>
    <property type="match status" value="1"/>
</dbReference>
<evidence type="ECO:0000256" key="7">
    <source>
        <dbReference type="ARBA" id="ARBA00025246"/>
    </source>
</evidence>
<feature type="binding site" evidence="9">
    <location>
        <position position="125"/>
    </location>
    <ligand>
        <name>L-histidine</name>
        <dbReference type="ChEBI" id="CHEBI:57595"/>
    </ligand>
</feature>
<dbReference type="GO" id="GO:0000105">
    <property type="term" value="P:L-histidine biosynthetic process"/>
    <property type="evidence" value="ECO:0007669"/>
    <property type="project" value="UniProtKB-UniRule"/>
</dbReference>
<dbReference type="InterPro" id="IPR006195">
    <property type="entry name" value="aa-tRNA-synth_II"/>
</dbReference>
<keyword evidence="8" id="KW-0028">Amino-acid biosynthesis</keyword>
<feature type="binding site" evidence="9">
    <location>
        <begin position="274"/>
        <end position="275"/>
    </location>
    <ligand>
        <name>L-histidine</name>
        <dbReference type="ChEBI" id="CHEBI:57595"/>
    </ligand>
</feature>
<evidence type="ECO:0000256" key="4">
    <source>
        <dbReference type="ARBA" id="ARBA00011496"/>
    </source>
</evidence>
<evidence type="ECO:0000256" key="3">
    <source>
        <dbReference type="ARBA" id="ARBA00005539"/>
    </source>
</evidence>
<protein>
    <recommendedName>
        <fullName evidence="5 8">ATP phosphoribosyltransferase regulatory subunit</fullName>
    </recommendedName>
</protein>
<evidence type="ECO:0000256" key="2">
    <source>
        <dbReference type="ARBA" id="ARBA00004667"/>
    </source>
</evidence>
<sequence length="392" mass="44261">MSKPRMFEKPTGFRDFPPQLAMKKRMIEERVQTRFERWGYQEVCTPTLEFFDIVGNASAIPEQKMFKCIDREGNTLVLRPDQTAPIARLVASVLKHEPLPLRLFYHASVFRGQEHEAGRNAEFYQSGVELIGESGAEADAEVLALAVEALKACEIKAFQLTVGHVGLLDGFLRERIEDEAVRVNLKENLGRRDMVSFRGQVQALNLEASVQEELISFLRLKEDRKQFKQIASLTRSSVVMEAVHHLEGVWSHLEDYGLSSYVAFDPGLVGSLNYYTGVYFEGYAAGQGFPLLSGGRYDRLLDCFHRSLPATGFALKTDRLMEACPATPVRPVKIGLFYRPEVKKQAIEKARQWRDEGFIVVSHMLTKQMNPASYAGSFDRLLMVTEGGVQDV</sequence>
<dbReference type="PANTHER" id="PTHR43707">
    <property type="entry name" value="HISTIDYL-TRNA SYNTHETASE"/>
    <property type="match status" value="1"/>
</dbReference>
<evidence type="ECO:0000256" key="1">
    <source>
        <dbReference type="ARBA" id="ARBA00004496"/>
    </source>
</evidence>
<comment type="function">
    <text evidence="7 8">Required for the first step of histidine biosynthesis. May allow the feedback regulation of ATP phosphoribosyltransferase activity by histidine.</text>
</comment>
<feature type="binding site" evidence="9">
    <location>
        <position position="129"/>
    </location>
    <ligand>
        <name>L-histidine</name>
        <dbReference type="ChEBI" id="CHEBI:57595"/>
    </ligand>
</feature>
<dbReference type="HAMAP" id="MF_00125">
    <property type="entry name" value="HisZ"/>
    <property type="match status" value="1"/>
</dbReference>
<evidence type="ECO:0000259" key="10">
    <source>
        <dbReference type="PROSITE" id="PS50862"/>
    </source>
</evidence>
<comment type="subunit">
    <text evidence="4 8">Heteromultimer composed of HisG and HisZ subunits.</text>
</comment>
<dbReference type="Proteomes" id="UP000535491">
    <property type="component" value="Unassembled WGS sequence"/>
</dbReference>
<dbReference type="CDD" id="cd00773">
    <property type="entry name" value="HisRS-like_core"/>
    <property type="match status" value="1"/>
</dbReference>
<dbReference type="PANTHER" id="PTHR43707:SF1">
    <property type="entry name" value="HISTIDINE--TRNA LIGASE, MITOCHONDRIAL-RELATED"/>
    <property type="match status" value="1"/>
</dbReference>
<accession>A0A7W2AAH8</accession>
<dbReference type="GO" id="GO:0016757">
    <property type="term" value="F:glycosyltransferase activity"/>
    <property type="evidence" value="ECO:0007669"/>
    <property type="project" value="UniProtKB-KW"/>
</dbReference>
<dbReference type="GO" id="GO:0004821">
    <property type="term" value="F:histidine-tRNA ligase activity"/>
    <property type="evidence" value="ECO:0007669"/>
    <property type="project" value="TreeGrafter"/>
</dbReference>
<comment type="caution">
    <text evidence="11">The sequence shown here is derived from an EMBL/GenBank/DDBJ whole genome shotgun (WGS) entry which is preliminary data.</text>
</comment>
<dbReference type="AlphaFoldDB" id="A0A7W2AAH8"/>
<evidence type="ECO:0000313" key="12">
    <source>
        <dbReference type="Proteomes" id="UP000535491"/>
    </source>
</evidence>
<evidence type="ECO:0000256" key="8">
    <source>
        <dbReference type="HAMAP-Rule" id="MF_00125"/>
    </source>
</evidence>
<name>A0A7W2AAH8_9BACL</name>
<keyword evidence="12" id="KW-1185">Reference proteome</keyword>
<organism evidence="11 12">
    <name type="scientific">Paenactinomyces guangxiensis</name>
    <dbReference type="NCBI Taxonomy" id="1490290"/>
    <lineage>
        <taxon>Bacteria</taxon>
        <taxon>Bacillati</taxon>
        <taxon>Bacillota</taxon>
        <taxon>Bacilli</taxon>
        <taxon>Bacillales</taxon>
        <taxon>Thermoactinomycetaceae</taxon>
        <taxon>Paenactinomyces</taxon>
    </lineage>
</organism>
<dbReference type="PROSITE" id="PS50862">
    <property type="entry name" value="AA_TRNA_LIGASE_II"/>
    <property type="match status" value="1"/>
</dbReference>
<keyword evidence="6 8" id="KW-0963">Cytoplasm</keyword>
<dbReference type="RefSeq" id="WP_181754431.1">
    <property type="nucleotide sequence ID" value="NZ_JACEIQ010000026.1"/>
</dbReference>
<dbReference type="InterPro" id="IPR041715">
    <property type="entry name" value="HisRS-like_core"/>
</dbReference>
<dbReference type="UniPathway" id="UPA00031">
    <property type="reaction ID" value="UER00006"/>
</dbReference>
<evidence type="ECO:0000256" key="5">
    <source>
        <dbReference type="ARBA" id="ARBA00020397"/>
    </source>
</evidence>
<dbReference type="NCBIfam" id="TIGR00443">
    <property type="entry name" value="hisZ_biosyn_reg"/>
    <property type="match status" value="1"/>
</dbReference>
<comment type="similarity">
    <text evidence="3 8">Belongs to the class-II aminoacyl-tRNA synthetase family. HisZ subfamily.</text>
</comment>
<dbReference type="GO" id="GO:0005737">
    <property type="term" value="C:cytoplasm"/>
    <property type="evidence" value="ECO:0007669"/>
    <property type="project" value="UniProtKB-SubCell"/>
</dbReference>
<evidence type="ECO:0000256" key="6">
    <source>
        <dbReference type="ARBA" id="ARBA00022490"/>
    </source>
</evidence>
<keyword evidence="11" id="KW-0808">Transferase</keyword>
<comment type="miscellaneous">
    <text evidence="8">This function is generally fulfilled by the C-terminal part of HisG, which is missing in some bacteria such as this one.</text>
</comment>
<gene>
    <name evidence="8 11" type="primary">hisZ</name>
    <name evidence="11" type="ORF">H1191_18280</name>
</gene>
<dbReference type="InterPro" id="IPR045864">
    <property type="entry name" value="aa-tRNA-synth_II/BPL/LPL"/>
</dbReference>
<feature type="binding site" evidence="9">
    <location>
        <begin position="81"/>
        <end position="83"/>
    </location>
    <ligand>
        <name>L-histidine</name>
        <dbReference type="ChEBI" id="CHEBI:57595"/>
    </ligand>
</feature>
<evidence type="ECO:0000313" key="11">
    <source>
        <dbReference type="EMBL" id="MBA4496219.1"/>
    </source>
</evidence>
<comment type="pathway">
    <text evidence="2 8">Amino-acid biosynthesis; L-histidine biosynthesis; L-histidine from 5-phospho-alpha-D-ribose 1-diphosphate: step 1/9.</text>
</comment>